<accession>A0A9P8AYA0</accession>
<dbReference type="Proteomes" id="UP000812287">
    <property type="component" value="Unassembled WGS sequence"/>
</dbReference>
<sequence>MRSQIEIERVLQESSCSARQKNWAQQPARAALNLAASDNEEAVQQAQMNLKFKPRQIGNSHFARCQFEKSTWSISMM</sequence>
<dbReference type="AlphaFoldDB" id="A0A9P8AYA0"/>
<name>A0A9P8AYA0_9AGAR</name>
<evidence type="ECO:0000313" key="2">
    <source>
        <dbReference type="Proteomes" id="UP000812287"/>
    </source>
</evidence>
<protein>
    <submittedName>
        <fullName evidence="1">Uncharacterized protein</fullName>
    </submittedName>
</protein>
<dbReference type="RefSeq" id="XP_043045933.1">
    <property type="nucleotide sequence ID" value="XM_043180939.1"/>
</dbReference>
<dbReference type="GeneID" id="66103235"/>
<organism evidence="1 2">
    <name type="scientific">Guyanagaster necrorhizus</name>
    <dbReference type="NCBI Taxonomy" id="856835"/>
    <lineage>
        <taxon>Eukaryota</taxon>
        <taxon>Fungi</taxon>
        <taxon>Dikarya</taxon>
        <taxon>Basidiomycota</taxon>
        <taxon>Agaricomycotina</taxon>
        <taxon>Agaricomycetes</taxon>
        <taxon>Agaricomycetidae</taxon>
        <taxon>Agaricales</taxon>
        <taxon>Marasmiineae</taxon>
        <taxon>Physalacriaceae</taxon>
        <taxon>Guyanagaster</taxon>
    </lineage>
</organism>
<comment type="caution">
    <text evidence="1">The sequence shown here is derived from an EMBL/GenBank/DDBJ whole genome shotgun (WGS) entry which is preliminary data.</text>
</comment>
<evidence type="ECO:0000313" key="1">
    <source>
        <dbReference type="EMBL" id="KAG7452433.1"/>
    </source>
</evidence>
<keyword evidence="2" id="KW-1185">Reference proteome</keyword>
<gene>
    <name evidence="1" type="ORF">BT62DRAFT_450</name>
</gene>
<proteinExistence type="predicted"/>
<reference evidence="1" key="1">
    <citation type="submission" date="2020-11" db="EMBL/GenBank/DDBJ databases">
        <title>Adaptations for nitrogen fixation in a non-lichenized fungal sporocarp promotes dispersal by wood-feeding termites.</title>
        <authorList>
            <consortium name="DOE Joint Genome Institute"/>
            <person name="Koch R.A."/>
            <person name="Yoon G."/>
            <person name="Arayal U."/>
            <person name="Lail K."/>
            <person name="Amirebrahimi M."/>
            <person name="Labutti K."/>
            <person name="Lipzen A."/>
            <person name="Riley R."/>
            <person name="Barry K."/>
            <person name="Henrissat B."/>
            <person name="Grigoriev I.V."/>
            <person name="Herr J.R."/>
            <person name="Aime M.C."/>
        </authorList>
    </citation>
    <scope>NUCLEOTIDE SEQUENCE</scope>
    <source>
        <strain evidence="1">MCA 3950</strain>
    </source>
</reference>
<dbReference type="EMBL" id="MU250523">
    <property type="protein sequence ID" value="KAG7452433.1"/>
    <property type="molecule type" value="Genomic_DNA"/>
</dbReference>